<keyword evidence="6" id="KW-0393">Immunoglobulin domain</keyword>
<feature type="domain" description="Ig-like" evidence="7">
    <location>
        <begin position="19"/>
        <end position="124"/>
    </location>
</feature>
<dbReference type="InterPro" id="IPR003599">
    <property type="entry name" value="Ig_sub"/>
</dbReference>
<keyword evidence="2" id="KW-0812">Transmembrane</keyword>
<dbReference type="Pfam" id="PF07654">
    <property type="entry name" value="C1-set"/>
    <property type="match status" value="1"/>
</dbReference>
<dbReference type="InterPro" id="IPR013106">
    <property type="entry name" value="Ig_V-set"/>
</dbReference>
<evidence type="ECO:0000256" key="2">
    <source>
        <dbReference type="ARBA" id="ARBA00022692"/>
    </source>
</evidence>
<dbReference type="SMART" id="SM00409">
    <property type="entry name" value="IG"/>
    <property type="match status" value="2"/>
</dbReference>
<dbReference type="AlphaFoldDB" id="A0A8C2IXN4"/>
<name>A0A8C2IXN4_CYPCA</name>
<proteinExistence type="predicted"/>
<organism evidence="8 9">
    <name type="scientific">Cyprinus carpio</name>
    <name type="common">Common carp</name>
    <dbReference type="NCBI Taxonomy" id="7962"/>
    <lineage>
        <taxon>Eukaryota</taxon>
        <taxon>Metazoa</taxon>
        <taxon>Chordata</taxon>
        <taxon>Craniata</taxon>
        <taxon>Vertebrata</taxon>
        <taxon>Euteleostomi</taxon>
        <taxon>Actinopterygii</taxon>
        <taxon>Neopterygii</taxon>
        <taxon>Teleostei</taxon>
        <taxon>Ostariophysi</taxon>
        <taxon>Cypriniformes</taxon>
        <taxon>Cyprinidae</taxon>
        <taxon>Cyprininae</taxon>
        <taxon>Cyprinus</taxon>
    </lineage>
</organism>
<dbReference type="SMART" id="SM00407">
    <property type="entry name" value="IGc1"/>
    <property type="match status" value="1"/>
</dbReference>
<dbReference type="PROSITE" id="PS50835">
    <property type="entry name" value="IG_LIKE"/>
    <property type="match status" value="2"/>
</dbReference>
<protein>
    <recommendedName>
        <fullName evidence="7">Ig-like domain-containing protein</fullName>
    </recommendedName>
</protein>
<reference evidence="8" key="1">
    <citation type="submission" date="2025-08" db="UniProtKB">
        <authorList>
            <consortium name="Ensembl"/>
        </authorList>
    </citation>
    <scope>IDENTIFICATION</scope>
</reference>
<dbReference type="InterPro" id="IPR007110">
    <property type="entry name" value="Ig-like_dom"/>
</dbReference>
<comment type="subcellular location">
    <subcellularLocation>
        <location evidence="1">Membrane</location>
    </subcellularLocation>
</comment>
<evidence type="ECO:0000313" key="8">
    <source>
        <dbReference type="Ensembl" id="ENSCCRP00020085188.1"/>
    </source>
</evidence>
<dbReference type="InterPro" id="IPR003597">
    <property type="entry name" value="Ig_C1-set"/>
</dbReference>
<keyword evidence="5" id="KW-0675">Receptor</keyword>
<keyword evidence="4" id="KW-0472">Membrane</keyword>
<sequence>FITFLCSIIKNKTCVIGATVVTQNPPLITVSKGETPSLVCNTGSSTGGGRWYKQITGETPPFVLNSYHSWSSPKYGSGFSSSKFTVSYPTQSDCHLSINNVDVDDSEVYYCHTWDSSAKENKLTSSTSPPPPIILTQLVLSSSKLTLVCLINHMSGAFADVRWLVNGNSVTEGVFTGSAEQQPDKKFKMSSILTIESSEWDKDAQLTCEATSASKTNRKSIKKSDCSD</sequence>
<evidence type="ECO:0000256" key="4">
    <source>
        <dbReference type="ARBA" id="ARBA00023136"/>
    </source>
</evidence>
<dbReference type="InterPro" id="IPR051117">
    <property type="entry name" value="TRG_var/const_region"/>
</dbReference>
<dbReference type="InterPro" id="IPR013783">
    <property type="entry name" value="Ig-like_fold"/>
</dbReference>
<dbReference type="InterPro" id="IPR036179">
    <property type="entry name" value="Ig-like_dom_sf"/>
</dbReference>
<evidence type="ECO:0000256" key="5">
    <source>
        <dbReference type="ARBA" id="ARBA00023170"/>
    </source>
</evidence>
<evidence type="ECO:0000259" key="7">
    <source>
        <dbReference type="PROSITE" id="PS50835"/>
    </source>
</evidence>
<dbReference type="Proteomes" id="UP000694701">
    <property type="component" value="Unplaced"/>
</dbReference>
<evidence type="ECO:0000256" key="1">
    <source>
        <dbReference type="ARBA" id="ARBA00004370"/>
    </source>
</evidence>
<evidence type="ECO:0000256" key="3">
    <source>
        <dbReference type="ARBA" id="ARBA00022989"/>
    </source>
</evidence>
<evidence type="ECO:0000256" key="6">
    <source>
        <dbReference type="ARBA" id="ARBA00023319"/>
    </source>
</evidence>
<feature type="domain" description="Ig-like" evidence="7">
    <location>
        <begin position="131"/>
        <end position="222"/>
    </location>
</feature>
<dbReference type="GO" id="GO:0016020">
    <property type="term" value="C:membrane"/>
    <property type="evidence" value="ECO:0007669"/>
    <property type="project" value="UniProtKB-SubCell"/>
</dbReference>
<dbReference type="Gene3D" id="2.60.40.10">
    <property type="entry name" value="Immunoglobulins"/>
    <property type="match status" value="2"/>
</dbReference>
<dbReference type="Pfam" id="PF07686">
    <property type="entry name" value="V-set"/>
    <property type="match status" value="1"/>
</dbReference>
<accession>A0A8C2IXN4</accession>
<dbReference type="PANTHER" id="PTHR19256:SF65">
    <property type="entry name" value="T CELL RECEPTOR GAMMA CONSTANT 1-RELATED"/>
    <property type="match status" value="1"/>
</dbReference>
<dbReference type="CDD" id="cd00099">
    <property type="entry name" value="IgV"/>
    <property type="match status" value="1"/>
</dbReference>
<dbReference type="SUPFAM" id="SSF48726">
    <property type="entry name" value="Immunoglobulin"/>
    <property type="match status" value="2"/>
</dbReference>
<dbReference type="PANTHER" id="PTHR19256">
    <property type="entry name" value="T-CELL RECEPTOR GAMMA CHAIN"/>
    <property type="match status" value="1"/>
</dbReference>
<dbReference type="Ensembl" id="ENSCCRT00020093235.1">
    <property type="protein sequence ID" value="ENSCCRP00020085188.1"/>
    <property type="gene ID" value="ENSCCRG00020039259.1"/>
</dbReference>
<evidence type="ECO:0000313" key="9">
    <source>
        <dbReference type="Proteomes" id="UP000694701"/>
    </source>
</evidence>
<keyword evidence="3" id="KW-1133">Transmembrane helix</keyword>